<evidence type="ECO:0000313" key="3">
    <source>
        <dbReference type="Proteomes" id="UP000293433"/>
    </source>
</evidence>
<sequence>MTPACKFPFLVSPMTAMRVLIGLLTMLALPMFDLASARAQGMADTQSYSETFDSLRNGDYGDRQSRTLADLSGALFNGGWVVSAGKPEIAGSNVNRRIELEDGDTFSFVMALLQPADVSFSFDVRSEEQNKDSLYILRAAGLSSGEVDVPGLRSNRPSRRDSYQFDDLQAGTYTFSIEVLDDQLRLDNARFDVTALSTISAVPEPQSWAMLFAGLGAIGFLSRRRGSTSPRDLA</sequence>
<protein>
    <submittedName>
        <fullName evidence="2">Putative secreted protein with PEP-CTERM sorting signal</fullName>
    </submittedName>
</protein>
<organism evidence="2 3">
    <name type="scientific">Sphaerotilus mobilis</name>
    <dbReference type="NCBI Taxonomy" id="47994"/>
    <lineage>
        <taxon>Bacteria</taxon>
        <taxon>Pseudomonadati</taxon>
        <taxon>Pseudomonadota</taxon>
        <taxon>Betaproteobacteria</taxon>
        <taxon>Burkholderiales</taxon>
        <taxon>Sphaerotilaceae</taxon>
        <taxon>Sphaerotilus</taxon>
    </lineage>
</organism>
<accession>A0A4Q7LV63</accession>
<gene>
    <name evidence="2" type="ORF">EV685_0466</name>
</gene>
<keyword evidence="3" id="KW-1185">Reference proteome</keyword>
<evidence type="ECO:0000313" key="2">
    <source>
        <dbReference type="EMBL" id="RZS58187.1"/>
    </source>
</evidence>
<dbReference type="Proteomes" id="UP000293433">
    <property type="component" value="Unassembled WGS sequence"/>
</dbReference>
<feature type="domain" description="Ice-binding protein C-terminal" evidence="1">
    <location>
        <begin position="201"/>
        <end position="225"/>
    </location>
</feature>
<dbReference type="Pfam" id="PF07589">
    <property type="entry name" value="PEP-CTERM"/>
    <property type="match status" value="1"/>
</dbReference>
<dbReference type="EMBL" id="SGWV01000007">
    <property type="protein sequence ID" value="RZS58187.1"/>
    <property type="molecule type" value="Genomic_DNA"/>
</dbReference>
<reference evidence="2 3" key="1">
    <citation type="submission" date="2019-02" db="EMBL/GenBank/DDBJ databases">
        <title>Genomic Encyclopedia of Type Strains, Phase IV (KMG-IV): sequencing the most valuable type-strain genomes for metagenomic binning, comparative biology and taxonomic classification.</title>
        <authorList>
            <person name="Goeker M."/>
        </authorList>
    </citation>
    <scope>NUCLEOTIDE SEQUENCE [LARGE SCALE GENOMIC DNA]</scope>
    <source>
        <strain evidence="2 3">DSM 10617</strain>
    </source>
</reference>
<name>A0A4Q7LV63_9BURK</name>
<comment type="caution">
    <text evidence="2">The sequence shown here is derived from an EMBL/GenBank/DDBJ whole genome shotgun (WGS) entry which is preliminary data.</text>
</comment>
<dbReference type="NCBIfam" id="NF035944">
    <property type="entry name" value="PEPxxWA-CTERM"/>
    <property type="match status" value="1"/>
</dbReference>
<dbReference type="AlphaFoldDB" id="A0A4Q7LV63"/>
<dbReference type="InterPro" id="IPR013424">
    <property type="entry name" value="Ice-binding_C"/>
</dbReference>
<evidence type="ECO:0000259" key="1">
    <source>
        <dbReference type="Pfam" id="PF07589"/>
    </source>
</evidence>
<proteinExistence type="predicted"/>
<dbReference type="NCBIfam" id="TIGR02595">
    <property type="entry name" value="PEP_CTERM"/>
    <property type="match status" value="1"/>
</dbReference>
<dbReference type="RefSeq" id="WP_242615380.1">
    <property type="nucleotide sequence ID" value="NZ_SGWV01000007.1"/>
</dbReference>